<dbReference type="AlphaFoldDB" id="A0AA38PIY2"/>
<dbReference type="PROSITE" id="PS50012">
    <property type="entry name" value="RCC1_3"/>
    <property type="match status" value="4"/>
</dbReference>
<dbReference type="SUPFAM" id="SSF50985">
    <property type="entry name" value="RCC1/BLIP-II"/>
    <property type="match status" value="1"/>
</dbReference>
<feature type="repeat" description="RCC1" evidence="2">
    <location>
        <begin position="362"/>
        <end position="419"/>
    </location>
</feature>
<reference evidence="4" key="1">
    <citation type="submission" date="2022-08" db="EMBL/GenBank/DDBJ databases">
        <authorList>
            <consortium name="DOE Joint Genome Institute"/>
            <person name="Min B."/>
            <person name="Riley R."/>
            <person name="Sierra-Patev S."/>
            <person name="Naranjo-Ortiz M."/>
            <person name="Looney B."/>
            <person name="Konkel Z."/>
            <person name="Slot J.C."/>
            <person name="Sakamoto Y."/>
            <person name="Steenwyk J.L."/>
            <person name="Rokas A."/>
            <person name="Carro J."/>
            <person name="Camarero S."/>
            <person name="Ferreira P."/>
            <person name="Molpeceres G."/>
            <person name="Ruiz-Duenas F.J."/>
            <person name="Serrano A."/>
            <person name="Henrissat B."/>
            <person name="Drula E."/>
            <person name="Hughes K.W."/>
            <person name="Mata J.L."/>
            <person name="Ishikawa N.K."/>
            <person name="Vargas-Isla R."/>
            <person name="Ushijima S."/>
            <person name="Smith C.A."/>
            <person name="Ahrendt S."/>
            <person name="Andreopoulos W."/>
            <person name="He G."/>
            <person name="Labutti K."/>
            <person name="Lipzen A."/>
            <person name="Ng V."/>
            <person name="Sandor L."/>
            <person name="Barry K."/>
            <person name="Martinez A.T."/>
            <person name="Xiao Y."/>
            <person name="Gibbons J.G."/>
            <person name="Terashima K."/>
            <person name="Hibbett D.S."/>
            <person name="Grigoriev I.V."/>
        </authorList>
    </citation>
    <scope>NUCLEOTIDE SEQUENCE</scope>
    <source>
        <strain evidence="4">TFB9207</strain>
    </source>
</reference>
<dbReference type="InterPro" id="IPR000408">
    <property type="entry name" value="Reg_chr_condens"/>
</dbReference>
<feature type="repeat" description="RCC1" evidence="2">
    <location>
        <begin position="303"/>
        <end position="356"/>
    </location>
</feature>
<dbReference type="Pfam" id="PF25390">
    <property type="entry name" value="WD40_RLD"/>
    <property type="match status" value="1"/>
</dbReference>
<accession>A0AA38PIY2</accession>
<dbReference type="Proteomes" id="UP001163846">
    <property type="component" value="Unassembled WGS sequence"/>
</dbReference>
<organism evidence="4 5">
    <name type="scientific">Lentinula raphanica</name>
    <dbReference type="NCBI Taxonomy" id="153919"/>
    <lineage>
        <taxon>Eukaryota</taxon>
        <taxon>Fungi</taxon>
        <taxon>Dikarya</taxon>
        <taxon>Basidiomycota</taxon>
        <taxon>Agaricomycotina</taxon>
        <taxon>Agaricomycetes</taxon>
        <taxon>Agaricomycetidae</taxon>
        <taxon>Agaricales</taxon>
        <taxon>Marasmiineae</taxon>
        <taxon>Omphalotaceae</taxon>
        <taxon>Lentinula</taxon>
    </lineage>
</organism>
<dbReference type="PANTHER" id="PTHR22870">
    <property type="entry name" value="REGULATOR OF CHROMOSOME CONDENSATION"/>
    <property type="match status" value="1"/>
</dbReference>
<feature type="repeat" description="RCC1" evidence="2">
    <location>
        <begin position="2"/>
        <end position="61"/>
    </location>
</feature>
<evidence type="ECO:0000313" key="5">
    <source>
        <dbReference type="Proteomes" id="UP001163846"/>
    </source>
</evidence>
<dbReference type="InterPro" id="IPR051210">
    <property type="entry name" value="Ub_ligase/GEF_domain"/>
</dbReference>
<evidence type="ECO:0000313" key="4">
    <source>
        <dbReference type="EMBL" id="KAJ3843783.1"/>
    </source>
</evidence>
<feature type="repeat" description="RCC1" evidence="2">
    <location>
        <begin position="205"/>
        <end position="263"/>
    </location>
</feature>
<dbReference type="InterPro" id="IPR009091">
    <property type="entry name" value="RCC1/BLIP-II"/>
</dbReference>
<sequence>MFSLLSSGSNAHGQLALGTKEDAHTFSRCIFYDGGSNTTNLSEDIIHVASGGNHTLLLSERTSGENGLTKRTLWGCGNGAFGQLGECMKDEDQLVFRRMDLKLAESGLECYQPRLICCSWETSYVVLSGEGKSDVILSMGGNDFGDLGVGQSAPPKSFHVVSFNHLRITGLALDQVHLRVISISAGQHHVIAQLHVQLSNQSHRVLIVGWGAARHGQLGDAPNLKKNPVFISLPKIVEVPLHPNDSIVRIALGHQHSVFLHDSGSLIGLGSNKKSQLAGLDGLRNVSSVGCTWNGTYILDALGILYATGDNSRGQLGHSSQLPSVLPSPVEVSFATASRISNIACGSEHVLITRTESPGVTPEVWGWGWNEHGNLGLGSTLDIRVPSKLWPRDVEDVDSSAVVTGIWAGCGTSWLALRSMNHE</sequence>
<feature type="domain" description="RCC1-like" evidence="3">
    <location>
        <begin position="4"/>
        <end position="412"/>
    </location>
</feature>
<dbReference type="EMBL" id="MU805967">
    <property type="protein sequence ID" value="KAJ3843783.1"/>
    <property type="molecule type" value="Genomic_DNA"/>
</dbReference>
<evidence type="ECO:0000259" key="3">
    <source>
        <dbReference type="Pfam" id="PF25390"/>
    </source>
</evidence>
<protein>
    <submittedName>
        <fullName evidence="4">RCC1/BLIP-II</fullName>
    </submittedName>
</protein>
<dbReference type="InterPro" id="IPR058923">
    <property type="entry name" value="RCC1-like_dom"/>
</dbReference>
<evidence type="ECO:0000256" key="1">
    <source>
        <dbReference type="ARBA" id="ARBA00022737"/>
    </source>
</evidence>
<evidence type="ECO:0000256" key="2">
    <source>
        <dbReference type="PROSITE-ProRule" id="PRU00235"/>
    </source>
</evidence>
<comment type="caution">
    <text evidence="4">The sequence shown here is derived from an EMBL/GenBank/DDBJ whole genome shotgun (WGS) entry which is preliminary data.</text>
</comment>
<keyword evidence="5" id="KW-1185">Reference proteome</keyword>
<dbReference type="PROSITE" id="PS00626">
    <property type="entry name" value="RCC1_2"/>
    <property type="match status" value="1"/>
</dbReference>
<gene>
    <name evidence="4" type="ORF">F5878DRAFT_574408</name>
</gene>
<dbReference type="PANTHER" id="PTHR22870:SF466">
    <property type="entry name" value="ANKYRIN REPEAT-CONTAINING PROTEIN"/>
    <property type="match status" value="1"/>
</dbReference>
<keyword evidence="1" id="KW-0677">Repeat</keyword>
<dbReference type="Gene3D" id="2.130.10.30">
    <property type="entry name" value="Regulator of chromosome condensation 1/beta-lactamase-inhibitor protein II"/>
    <property type="match status" value="2"/>
</dbReference>
<proteinExistence type="predicted"/>
<name>A0AA38PIY2_9AGAR</name>